<dbReference type="PROSITE" id="PS50801">
    <property type="entry name" value="STAS"/>
    <property type="match status" value="1"/>
</dbReference>
<dbReference type="InterPro" id="IPR003658">
    <property type="entry name" value="Anti-sigma_ant"/>
</dbReference>
<reference evidence="4 5" key="1">
    <citation type="submission" date="2024-09" db="EMBL/GenBank/DDBJ databases">
        <authorList>
            <person name="Sun Q."/>
            <person name="Mori K."/>
        </authorList>
    </citation>
    <scope>NUCLEOTIDE SEQUENCE [LARGE SCALE GENOMIC DNA]</scope>
    <source>
        <strain evidence="4 5">JCM 3324</strain>
    </source>
</reference>
<dbReference type="PANTHER" id="PTHR33495">
    <property type="entry name" value="ANTI-SIGMA FACTOR ANTAGONIST TM_1081-RELATED-RELATED"/>
    <property type="match status" value="1"/>
</dbReference>
<evidence type="ECO:0000313" key="4">
    <source>
        <dbReference type="EMBL" id="MFB9477165.1"/>
    </source>
</evidence>
<organism evidence="4 5">
    <name type="scientific">Nonomuraea salmonea</name>
    <dbReference type="NCBI Taxonomy" id="46181"/>
    <lineage>
        <taxon>Bacteria</taxon>
        <taxon>Bacillati</taxon>
        <taxon>Actinomycetota</taxon>
        <taxon>Actinomycetes</taxon>
        <taxon>Streptosporangiales</taxon>
        <taxon>Streptosporangiaceae</taxon>
        <taxon>Nonomuraea</taxon>
    </lineage>
</organism>
<gene>
    <name evidence="4" type="ORF">ACFFR3_47385</name>
</gene>
<dbReference type="SUPFAM" id="SSF52091">
    <property type="entry name" value="SpoIIaa-like"/>
    <property type="match status" value="1"/>
</dbReference>
<accession>A0ABV5P3K4</accession>
<keyword evidence="5" id="KW-1185">Reference proteome</keyword>
<sequence length="121" mass="13156">MSPLAVHRRPSTFGVLIAVSGELDATNADHLESFVGRERMPGRPLILDLDGLTFMDSTGLHVLLRVDADVRQEGGTLHLAAVQDLPARMLQLTGVWDVLDIHADVHEAAMALATGRLRRLS</sequence>
<protein>
    <recommendedName>
        <fullName evidence="2">Anti-sigma factor antagonist</fullName>
    </recommendedName>
</protein>
<dbReference type="Gene3D" id="3.30.750.24">
    <property type="entry name" value="STAS domain"/>
    <property type="match status" value="1"/>
</dbReference>
<dbReference type="Pfam" id="PF01740">
    <property type="entry name" value="STAS"/>
    <property type="match status" value="1"/>
</dbReference>
<dbReference type="EMBL" id="JBHMCF010000061">
    <property type="protein sequence ID" value="MFB9477165.1"/>
    <property type="molecule type" value="Genomic_DNA"/>
</dbReference>
<dbReference type="RefSeq" id="WP_364372504.1">
    <property type="nucleotide sequence ID" value="NZ_JBHMCF010000061.1"/>
</dbReference>
<proteinExistence type="inferred from homology"/>
<dbReference type="InterPro" id="IPR036513">
    <property type="entry name" value="STAS_dom_sf"/>
</dbReference>
<dbReference type="PANTHER" id="PTHR33495:SF2">
    <property type="entry name" value="ANTI-SIGMA FACTOR ANTAGONIST TM_1081-RELATED"/>
    <property type="match status" value="1"/>
</dbReference>
<dbReference type="NCBIfam" id="TIGR00377">
    <property type="entry name" value="ant_ant_sig"/>
    <property type="match status" value="1"/>
</dbReference>
<dbReference type="Proteomes" id="UP001589568">
    <property type="component" value="Unassembled WGS sequence"/>
</dbReference>
<comment type="caution">
    <text evidence="4">The sequence shown here is derived from an EMBL/GenBank/DDBJ whole genome shotgun (WGS) entry which is preliminary data.</text>
</comment>
<evidence type="ECO:0000313" key="5">
    <source>
        <dbReference type="Proteomes" id="UP001589568"/>
    </source>
</evidence>
<evidence type="ECO:0000259" key="3">
    <source>
        <dbReference type="PROSITE" id="PS50801"/>
    </source>
</evidence>
<feature type="domain" description="STAS" evidence="3">
    <location>
        <begin position="15"/>
        <end position="112"/>
    </location>
</feature>
<evidence type="ECO:0000256" key="1">
    <source>
        <dbReference type="ARBA" id="ARBA00009013"/>
    </source>
</evidence>
<comment type="similarity">
    <text evidence="1 2">Belongs to the anti-sigma-factor antagonist family.</text>
</comment>
<evidence type="ECO:0000256" key="2">
    <source>
        <dbReference type="RuleBase" id="RU003749"/>
    </source>
</evidence>
<name>A0ABV5P3K4_9ACTN</name>
<dbReference type="CDD" id="cd07043">
    <property type="entry name" value="STAS_anti-anti-sigma_factors"/>
    <property type="match status" value="1"/>
</dbReference>
<dbReference type="InterPro" id="IPR002645">
    <property type="entry name" value="STAS_dom"/>
</dbReference>